<dbReference type="OrthoDB" id="194386at2759"/>
<reference evidence="1 2" key="1">
    <citation type="journal article" date="2018" name="Nat. Ecol. Evol.">
        <title>Genomic signatures of mitonuclear coevolution across populations of Tigriopus californicus.</title>
        <authorList>
            <person name="Barreto F.S."/>
            <person name="Watson E.T."/>
            <person name="Lima T.G."/>
            <person name="Willett C.S."/>
            <person name="Edmands S."/>
            <person name="Li W."/>
            <person name="Burton R.S."/>
        </authorList>
    </citation>
    <scope>NUCLEOTIDE SEQUENCE [LARGE SCALE GENOMIC DNA]</scope>
    <source>
        <strain evidence="1 2">San Diego</strain>
    </source>
</reference>
<dbReference type="AlphaFoldDB" id="A0A553NEI3"/>
<dbReference type="PANTHER" id="PTHR14614:SF130">
    <property type="entry name" value="PROTEIN-LYSINE N-METHYLTRANSFERASE EEF2KMT"/>
    <property type="match status" value="1"/>
</dbReference>
<keyword evidence="2" id="KW-1185">Reference proteome</keyword>
<dbReference type="Proteomes" id="UP000318571">
    <property type="component" value="Chromosome 10"/>
</dbReference>
<accession>A0A553NEI3</accession>
<gene>
    <name evidence="1" type="ORF">TCAL_04900</name>
</gene>
<dbReference type="EMBL" id="VCGU01000458">
    <property type="protein sequence ID" value="TRY63825.1"/>
    <property type="molecule type" value="Genomic_DNA"/>
</dbReference>
<evidence type="ECO:0008006" key="3">
    <source>
        <dbReference type="Google" id="ProtNLM"/>
    </source>
</evidence>
<dbReference type="OMA" id="AYLACTQ"/>
<dbReference type="STRING" id="6832.A0A553NEI3"/>
<name>A0A553NEI3_TIGCA</name>
<dbReference type="SUPFAM" id="SSF53335">
    <property type="entry name" value="S-adenosyl-L-methionine-dependent methyltransferases"/>
    <property type="match status" value="1"/>
</dbReference>
<dbReference type="PANTHER" id="PTHR14614">
    <property type="entry name" value="HEPATOCELLULAR CARCINOMA-ASSOCIATED ANTIGEN"/>
    <property type="match status" value="1"/>
</dbReference>
<dbReference type="CDD" id="cd02440">
    <property type="entry name" value="AdoMet_MTases"/>
    <property type="match status" value="1"/>
</dbReference>
<comment type="caution">
    <text evidence="1">The sequence shown here is derived from an EMBL/GenBank/DDBJ whole genome shotgun (WGS) entry which is preliminary data.</text>
</comment>
<evidence type="ECO:0000313" key="1">
    <source>
        <dbReference type="EMBL" id="TRY63825.1"/>
    </source>
</evidence>
<dbReference type="Gene3D" id="3.40.50.150">
    <property type="entry name" value="Vaccinia Virus protein VP39"/>
    <property type="match status" value="1"/>
</dbReference>
<dbReference type="GO" id="GO:0032991">
    <property type="term" value="C:protein-containing complex"/>
    <property type="evidence" value="ECO:0007669"/>
    <property type="project" value="TreeGrafter"/>
</dbReference>
<dbReference type="Pfam" id="PF10294">
    <property type="entry name" value="Methyltransf_16"/>
    <property type="match status" value="2"/>
</dbReference>
<evidence type="ECO:0000313" key="2">
    <source>
        <dbReference type="Proteomes" id="UP000318571"/>
    </source>
</evidence>
<protein>
    <recommendedName>
        <fullName evidence="3">FAM86 N-terminal domain-containing protein</fullName>
    </recommendedName>
</protein>
<sequence length="359" mass="41356">MEKTQKLKSTFSHYYFAHLHTVFQQWTDLSDEIIGYAGTGGPALGIQLQQDLLSEIIVNHTSSKFPVSKVHQRRVAQWLSDLCQELNWTLLPEFQTWMDRDPHLREPDHIFKTYEYSNDSGVRVVLLEENRDPLGQGTTGLISWQGACMLGAWFETFGDQLEGKRILELGSGLGLFGMSLLKQRHVKSYYFTDCHPKVLSFLQLNYELNFTDKGMIGQNDLDQWIETPPQIMPGTSKADSSCVHIQKLDWTDFNIQDMPEVDVILGSDLVYSVELLPNLAKVIRMALSKSSDEHSKAIISCTQRNHDHLEQFLNCLRKEALDYCVLTRRTFNPNENMLIHHEPFKPIILYEIKLDQHAK</sequence>
<dbReference type="InterPro" id="IPR019410">
    <property type="entry name" value="Methyltransf_16"/>
</dbReference>
<organism evidence="1 2">
    <name type="scientific">Tigriopus californicus</name>
    <name type="common">Marine copepod</name>
    <dbReference type="NCBI Taxonomy" id="6832"/>
    <lineage>
        <taxon>Eukaryota</taxon>
        <taxon>Metazoa</taxon>
        <taxon>Ecdysozoa</taxon>
        <taxon>Arthropoda</taxon>
        <taxon>Crustacea</taxon>
        <taxon>Multicrustacea</taxon>
        <taxon>Hexanauplia</taxon>
        <taxon>Copepoda</taxon>
        <taxon>Harpacticoida</taxon>
        <taxon>Harpacticidae</taxon>
        <taxon>Tigriopus</taxon>
    </lineage>
</organism>
<dbReference type="InterPro" id="IPR029063">
    <property type="entry name" value="SAM-dependent_MTases_sf"/>
</dbReference>
<proteinExistence type="predicted"/>